<organism evidence="1">
    <name type="scientific">Faunusvirus sp</name>
    <dbReference type="NCBI Taxonomy" id="2487766"/>
    <lineage>
        <taxon>Viruses</taxon>
        <taxon>Varidnaviria</taxon>
        <taxon>Bamfordvirae</taxon>
        <taxon>Nucleocytoviricota</taxon>
        <taxon>Megaviricetes</taxon>
        <taxon>Imitervirales</taxon>
        <taxon>Mimiviridae</taxon>
    </lineage>
</organism>
<accession>A0A3G5A165</accession>
<sequence>MDLEIDVGRNISKHARKTVSRRRETHRKRKLYVSAKNEKKLVIKHKKRDTARQQRLARIDKESNNPGLADLLAHDTRNYVPDIKIHSAHGITVTARRMRIYRRNQKLLRLGLPIRSYTRDWRQMEDEWDQLDFEMSMDMFD</sequence>
<gene>
    <name evidence="1" type="ORF">Faunusvirus6_17</name>
</gene>
<evidence type="ECO:0000313" key="1">
    <source>
        <dbReference type="EMBL" id="AYV79239.1"/>
    </source>
</evidence>
<protein>
    <submittedName>
        <fullName evidence="1">Uncharacterized protein</fullName>
    </submittedName>
</protein>
<reference evidence="1" key="1">
    <citation type="submission" date="2018-10" db="EMBL/GenBank/DDBJ databases">
        <title>Hidden diversity of soil giant viruses.</title>
        <authorList>
            <person name="Schulz F."/>
            <person name="Alteio L."/>
            <person name="Goudeau D."/>
            <person name="Ryan E.M."/>
            <person name="Malmstrom R.R."/>
            <person name="Blanchard J."/>
            <person name="Woyke T."/>
        </authorList>
    </citation>
    <scope>NUCLEOTIDE SEQUENCE</scope>
    <source>
        <strain evidence="1">FNV1</strain>
    </source>
</reference>
<name>A0A3G5A165_9VIRU</name>
<proteinExistence type="predicted"/>
<dbReference type="EMBL" id="MK072137">
    <property type="protein sequence ID" value="AYV79239.1"/>
    <property type="molecule type" value="Genomic_DNA"/>
</dbReference>